<feature type="region of interest" description="Disordered" evidence="1">
    <location>
        <begin position="394"/>
        <end position="425"/>
    </location>
</feature>
<reference evidence="3" key="2">
    <citation type="journal article" date="2021" name="Genome Biol. Evol.">
        <title>Developing a high-quality reference genome for a parasitic bivalve with doubly uniparental inheritance (Bivalvia: Unionida).</title>
        <authorList>
            <person name="Smith C.H."/>
        </authorList>
    </citation>
    <scope>NUCLEOTIDE SEQUENCE</scope>
    <source>
        <strain evidence="3">CHS0354</strain>
        <tissue evidence="3">Mantle</tissue>
    </source>
</reference>
<dbReference type="PROSITE" id="PS50800">
    <property type="entry name" value="SAP"/>
    <property type="match status" value="1"/>
</dbReference>
<evidence type="ECO:0000256" key="1">
    <source>
        <dbReference type="SAM" id="MobiDB-lite"/>
    </source>
</evidence>
<dbReference type="SMART" id="SM00513">
    <property type="entry name" value="SAP"/>
    <property type="match status" value="2"/>
</dbReference>
<evidence type="ECO:0000313" key="3">
    <source>
        <dbReference type="EMBL" id="KAK3612511.1"/>
    </source>
</evidence>
<reference evidence="3" key="1">
    <citation type="journal article" date="2021" name="Genome Biol. Evol.">
        <title>A High-Quality Reference Genome for a Parasitic Bivalve with Doubly Uniparental Inheritance (Bivalvia: Unionida).</title>
        <authorList>
            <person name="Smith C.H."/>
        </authorList>
    </citation>
    <scope>NUCLEOTIDE SEQUENCE</scope>
    <source>
        <strain evidence="3">CHS0354</strain>
    </source>
</reference>
<keyword evidence="4" id="KW-1185">Reference proteome</keyword>
<proteinExistence type="predicted"/>
<organism evidence="3 4">
    <name type="scientific">Potamilus streckersoni</name>
    <dbReference type="NCBI Taxonomy" id="2493646"/>
    <lineage>
        <taxon>Eukaryota</taxon>
        <taxon>Metazoa</taxon>
        <taxon>Spiralia</taxon>
        <taxon>Lophotrochozoa</taxon>
        <taxon>Mollusca</taxon>
        <taxon>Bivalvia</taxon>
        <taxon>Autobranchia</taxon>
        <taxon>Heteroconchia</taxon>
        <taxon>Palaeoheterodonta</taxon>
        <taxon>Unionida</taxon>
        <taxon>Unionoidea</taxon>
        <taxon>Unionidae</taxon>
        <taxon>Ambleminae</taxon>
        <taxon>Lampsilini</taxon>
        <taxon>Potamilus</taxon>
    </lineage>
</organism>
<evidence type="ECO:0000259" key="2">
    <source>
        <dbReference type="PROSITE" id="PS50800"/>
    </source>
</evidence>
<accession>A0AAE0WFM7</accession>
<gene>
    <name evidence="3" type="ORF">CHS0354_024482</name>
</gene>
<name>A0AAE0WFM7_9BIVA</name>
<dbReference type="EMBL" id="JAEAOA010001453">
    <property type="protein sequence ID" value="KAK3612511.1"/>
    <property type="molecule type" value="Genomic_DNA"/>
</dbReference>
<dbReference type="InterPro" id="IPR011055">
    <property type="entry name" value="Dup_hybrid_motif"/>
</dbReference>
<reference evidence="3" key="3">
    <citation type="submission" date="2023-05" db="EMBL/GenBank/DDBJ databases">
        <authorList>
            <person name="Smith C.H."/>
        </authorList>
    </citation>
    <scope>NUCLEOTIDE SEQUENCE</scope>
    <source>
        <strain evidence="3">CHS0354</strain>
        <tissue evidence="3">Mantle</tissue>
    </source>
</reference>
<feature type="compositionally biased region" description="Basic and acidic residues" evidence="1">
    <location>
        <begin position="414"/>
        <end position="424"/>
    </location>
</feature>
<dbReference type="Pfam" id="PF01551">
    <property type="entry name" value="Peptidase_M23"/>
    <property type="match status" value="1"/>
</dbReference>
<dbReference type="InterPro" id="IPR016047">
    <property type="entry name" value="M23ase_b-sheet_dom"/>
</dbReference>
<evidence type="ECO:0000313" key="4">
    <source>
        <dbReference type="Proteomes" id="UP001195483"/>
    </source>
</evidence>
<dbReference type="InterPro" id="IPR003034">
    <property type="entry name" value="SAP_dom"/>
</dbReference>
<protein>
    <recommendedName>
        <fullName evidence="2">SAP domain-containing protein</fullName>
    </recommendedName>
</protein>
<feature type="domain" description="SAP" evidence="2">
    <location>
        <begin position="773"/>
        <end position="807"/>
    </location>
</feature>
<dbReference type="Gene3D" id="2.70.70.10">
    <property type="entry name" value="Glucose Permease (Domain IIA)"/>
    <property type="match status" value="1"/>
</dbReference>
<sequence>MTLQYIHYFANQKIVEVVTIIIPQAAKQVFESIKGIIEGFKNIFKDPKTALGDIGGGIMNIAMSVSQVISAKDQVEESCFFLKDKKPYWMDLTSQIEIIMDMAGTAVKALSEGGKQWAEKIVDATSDPISKFTGGKFTSALVKNQVVQELLSIADEITTPFKRLTGIGGKFFERLTKLIELVMNIKDAYNTIKEGYRFARSIIDRIFGPKSHKDFPRETRLLGGGCKGEGFYPSKLDAGSGVKEYQYNGVDLRINEGEKVVAPFAGIAIRSDRENEVIITNVEKLPKGTEIVITNVYPNSSILHPSDPNYIEQHVAAGDPIGTARRSACKATDHIHFAVKEGEETMDPTRFLEPPFPKLPVWEQKCDDYKLAFMGYTIAADCIVCLKGRKENDTTPELENAEDPGLGSVANEMEPGRDIDHLKSDSNSMYSRLRDSAALPRDTALAADGSKNLGDDLVGGIKTLLNQTAAFLKKFSLRKIKLGSIIEFLDFLHMDESKVKMADVIRTIKDVLDNKPCENPHHMTDDQLVNELSNRGLSSEGSREEQIKRLIKKDGITLELMQDNGYIRGCPQLSLTMPNQGLLYCSFDDLCLGVQCCATVELFEIFALTFRGYIRFDPCQHTLNMGFDKWTKVIDLTALDSGLKDEWKTGVKFNLVGEQELIVRYQIVKKDSQMLATFGAGVCMANDISQCPVFFNLLEDALLPIPVCQADGTIVWPKVNWSDFLSLEKLKNQLKDTGRQVQQVTIKVSVSAALRALGLSEDLLANTPPCPRPENMTEQQLKKKLLERGLSTVGIRQVLDQRYREDDRKCSVLGKNITLPEIAIPSLQKHVYFSIARNCMRFDACLDITIPGINIIKSFLAYVDMDPCNFVLTVAFERWQKKFILIGYNWGREEILPISNQILLSFKIDKDDQQKVFRIDFGVQIPSVPAFNILSNQEIPIPICNENFSLPGAGDIRALAQALNGQLNKEAFNLILKQFGLDKIIGTTKCDLPSVTPVCSKGLNISSVIPRPLEHILRCSLTDNCFGIHCCAEFSFQIPLSLEQLNITIPLAFDFDPCQFSLRIVLGTYKYSEQLLTYEWGKPGTINFGKGDNPPAKIRYSIEKYVDGFILDVDIDICIPLDGKDVCLPPDGLHILDHEKIPLCNLQNIVQISNFSLIAWMDERAHSAAEQLARAGRELLLETLGIKQYLLDHPCDRKRKPYSPSVGGWNNLCPLSFVNLPSLPNAMDCHISEHCTGIDCCVDVDKIGLAFRVYLDIDTCNYRVTGGLEKLNTSISLIDYDWGKKESVTIHRILNLDYSIKKPPNEKKFIVDLQVGACFEKDGSCLLRVPVMTGTEIPQPVCDMSATIQAGNFSFKQWIYSHGIGNLTQGSGSLWTSAINLLAEQIGLDKMPSRFEIASTS</sequence>
<dbReference type="Proteomes" id="UP001195483">
    <property type="component" value="Unassembled WGS sequence"/>
</dbReference>
<comment type="caution">
    <text evidence="3">The sequence shown here is derived from an EMBL/GenBank/DDBJ whole genome shotgun (WGS) entry which is preliminary data.</text>
</comment>